<reference evidence="7" key="1">
    <citation type="submission" date="2021-02" db="EMBL/GenBank/DDBJ databases">
        <authorList>
            <person name="Nowell W R."/>
        </authorList>
    </citation>
    <scope>NUCLEOTIDE SEQUENCE</scope>
</reference>
<gene>
    <name evidence="7" type="ORF">OVA965_LOCUS12693</name>
    <name evidence="8" type="ORF">TMI583_LOCUS12695</name>
</gene>
<dbReference type="PANTHER" id="PTHR14773">
    <property type="entry name" value="WD REPEAT-CONTAINING PROTEIN 76"/>
    <property type="match status" value="1"/>
</dbReference>
<proteinExistence type="inferred from homology"/>
<dbReference type="Proteomes" id="UP000677228">
    <property type="component" value="Unassembled WGS sequence"/>
</dbReference>
<comment type="similarity">
    <text evidence="2">Belongs to the WD repeat DDB2/WDR76 family.</text>
</comment>
<dbReference type="SUPFAM" id="SSF50978">
    <property type="entry name" value="WD40 repeat-like"/>
    <property type="match status" value="1"/>
</dbReference>
<organism evidence="7 9">
    <name type="scientific">Didymodactylos carnosus</name>
    <dbReference type="NCBI Taxonomy" id="1234261"/>
    <lineage>
        <taxon>Eukaryota</taxon>
        <taxon>Metazoa</taxon>
        <taxon>Spiralia</taxon>
        <taxon>Gnathifera</taxon>
        <taxon>Rotifera</taxon>
        <taxon>Eurotatoria</taxon>
        <taxon>Bdelloidea</taxon>
        <taxon>Philodinida</taxon>
        <taxon>Philodinidae</taxon>
        <taxon>Didymodactylos</taxon>
    </lineage>
</organism>
<keyword evidence="5" id="KW-0677">Repeat</keyword>
<dbReference type="GO" id="GO:0005634">
    <property type="term" value="C:nucleus"/>
    <property type="evidence" value="ECO:0007669"/>
    <property type="project" value="TreeGrafter"/>
</dbReference>
<name>A0A8S2DN59_9BILA</name>
<dbReference type="GO" id="GO:2000001">
    <property type="term" value="P:regulation of DNA damage checkpoint"/>
    <property type="evidence" value="ECO:0007669"/>
    <property type="project" value="TreeGrafter"/>
</dbReference>
<comment type="function">
    <text evidence="1">Specifically binds 5-hydroxymethylcytosine (5hmC), suggesting that it acts as a specific reader of 5hmC.</text>
</comment>
<evidence type="ECO:0000256" key="5">
    <source>
        <dbReference type="ARBA" id="ARBA00022737"/>
    </source>
</evidence>
<evidence type="ECO:0000256" key="6">
    <source>
        <dbReference type="SAM" id="MobiDB-lite"/>
    </source>
</evidence>
<dbReference type="GO" id="GO:0003677">
    <property type="term" value="F:DNA binding"/>
    <property type="evidence" value="ECO:0007669"/>
    <property type="project" value="TreeGrafter"/>
</dbReference>
<comment type="caution">
    <text evidence="7">The sequence shown here is derived from an EMBL/GenBank/DDBJ whole genome shotgun (WGS) entry which is preliminary data.</text>
</comment>
<dbReference type="InterPro" id="IPR001680">
    <property type="entry name" value="WD40_rpt"/>
</dbReference>
<evidence type="ECO:0000256" key="2">
    <source>
        <dbReference type="ARBA" id="ARBA00005434"/>
    </source>
</evidence>
<dbReference type="PANTHER" id="PTHR14773:SF0">
    <property type="entry name" value="WD REPEAT-CONTAINING PROTEIN 76"/>
    <property type="match status" value="1"/>
</dbReference>
<dbReference type="InterPro" id="IPR036322">
    <property type="entry name" value="WD40_repeat_dom_sf"/>
</dbReference>
<accession>A0A8S2DN59</accession>
<feature type="region of interest" description="Disordered" evidence="6">
    <location>
        <begin position="1"/>
        <end position="39"/>
    </location>
</feature>
<dbReference type="AlphaFoldDB" id="A0A8S2DN59"/>
<feature type="non-terminal residue" evidence="7">
    <location>
        <position position="1"/>
    </location>
</feature>
<evidence type="ECO:0000256" key="1">
    <source>
        <dbReference type="ARBA" id="ARBA00002530"/>
    </source>
</evidence>
<evidence type="ECO:0000256" key="4">
    <source>
        <dbReference type="ARBA" id="ARBA00022574"/>
    </source>
</evidence>
<dbReference type="Gene3D" id="2.130.10.10">
    <property type="entry name" value="YVTN repeat-like/Quinoprotein amine dehydrogenase"/>
    <property type="match status" value="1"/>
</dbReference>
<dbReference type="Proteomes" id="UP000682733">
    <property type="component" value="Unassembled WGS sequence"/>
</dbReference>
<protein>
    <recommendedName>
        <fullName evidence="3">WD repeat-containing protein 76</fullName>
    </recommendedName>
</protein>
<dbReference type="EMBL" id="CAJOBA010005160">
    <property type="protein sequence ID" value="CAF3734864.1"/>
    <property type="molecule type" value="Genomic_DNA"/>
</dbReference>
<keyword evidence="4" id="KW-0853">WD repeat</keyword>
<evidence type="ECO:0000313" key="8">
    <source>
        <dbReference type="EMBL" id="CAF3734864.1"/>
    </source>
</evidence>
<evidence type="ECO:0000313" key="7">
    <source>
        <dbReference type="EMBL" id="CAF0962187.1"/>
    </source>
</evidence>
<evidence type="ECO:0000256" key="3">
    <source>
        <dbReference type="ARBA" id="ARBA00021234"/>
    </source>
</evidence>
<sequence>CRKTEQQPIHRSKRLSRRDKFGDKLSSSETSEVEGENDDEQPLIQLYEMAPIIVRRKKIYKERQVAHDKISKLFSNVDNERAEDCQNKSYDYSQMELFYENVLKLTPDRLIYMYIHPNPNLIAVIGCDRTGASGLLVKSDELELWHKTSYLLHTDYCDCIRFDRLNSNLFCTSSRDCTFRMYDIFKNTTTEVLRMPEDNNITFFDYTLDNTYLAILRHGDAILIDRRANPVVVNRYNLSKYHLRTIHVNPTQPNEFCVAGGMEKFIKVFDLRQLVERTTSPYIYRLSTNYGPHAAYYSHSGTHIMATMSHHHLASLTNSCAIPTSHEQMFLIGSTKQSQIQINAIDVDCNVLSSLKGAYLKSLCSINIAHATQPIVVGENSSGTIHVFTKKIEQFY</sequence>
<dbReference type="InterPro" id="IPR050853">
    <property type="entry name" value="WD_repeat_DNA-damage-binding"/>
</dbReference>
<dbReference type="EMBL" id="CAJNOK010005156">
    <property type="protein sequence ID" value="CAF0962187.1"/>
    <property type="molecule type" value="Genomic_DNA"/>
</dbReference>
<dbReference type="SMART" id="SM00320">
    <property type="entry name" value="WD40"/>
    <property type="match status" value="2"/>
</dbReference>
<dbReference type="InterPro" id="IPR015943">
    <property type="entry name" value="WD40/YVTN_repeat-like_dom_sf"/>
</dbReference>
<evidence type="ECO:0000313" key="9">
    <source>
        <dbReference type="Proteomes" id="UP000677228"/>
    </source>
</evidence>